<accession>A0ABT0RNR1</accession>
<protein>
    <submittedName>
        <fullName evidence="1">Uncharacterized protein</fullName>
    </submittedName>
</protein>
<evidence type="ECO:0000313" key="1">
    <source>
        <dbReference type="EMBL" id="MCL6684112.1"/>
    </source>
</evidence>
<dbReference type="Proteomes" id="UP001165363">
    <property type="component" value="Unassembled WGS sequence"/>
</dbReference>
<proteinExistence type="predicted"/>
<gene>
    <name evidence="1" type="ORF">LZ536_09400</name>
</gene>
<sequence length="63" mass="7441">MRYKAVFSFGHDPEQTLTYQTEEDARHDVAVLSKRYAREHGSCHTQLFEDEQIILDLTETYYG</sequence>
<comment type="caution">
    <text evidence="1">The sequence shown here is derived from an EMBL/GenBank/DDBJ whole genome shotgun (WGS) entry which is preliminary data.</text>
</comment>
<reference evidence="1" key="1">
    <citation type="submission" date="2022-05" db="EMBL/GenBank/DDBJ databases">
        <authorList>
            <person name="Jo J.-H."/>
            <person name="Im W.-T."/>
        </authorList>
    </citation>
    <scope>NUCLEOTIDE SEQUENCE</scope>
    <source>
        <strain evidence="1">SE158</strain>
    </source>
</reference>
<name>A0ABT0RNR1_9SPHN</name>
<dbReference type="RefSeq" id="WP_249848414.1">
    <property type="nucleotide sequence ID" value="NZ_JAMGBD010000001.1"/>
</dbReference>
<keyword evidence="2" id="KW-1185">Reference proteome</keyword>
<dbReference type="EMBL" id="JAMGBD010000001">
    <property type="protein sequence ID" value="MCL6684112.1"/>
    <property type="molecule type" value="Genomic_DNA"/>
</dbReference>
<evidence type="ECO:0000313" key="2">
    <source>
        <dbReference type="Proteomes" id="UP001165363"/>
    </source>
</evidence>
<organism evidence="1 2">
    <name type="scientific">Sphingomonas alba</name>
    <dbReference type="NCBI Taxonomy" id="2908208"/>
    <lineage>
        <taxon>Bacteria</taxon>
        <taxon>Pseudomonadati</taxon>
        <taxon>Pseudomonadota</taxon>
        <taxon>Alphaproteobacteria</taxon>
        <taxon>Sphingomonadales</taxon>
        <taxon>Sphingomonadaceae</taxon>
        <taxon>Sphingomonas</taxon>
    </lineage>
</organism>